<organism evidence="2 3">
    <name type="scientific">Tulasnella calospora MUT 4182</name>
    <dbReference type="NCBI Taxonomy" id="1051891"/>
    <lineage>
        <taxon>Eukaryota</taxon>
        <taxon>Fungi</taxon>
        <taxon>Dikarya</taxon>
        <taxon>Basidiomycota</taxon>
        <taxon>Agaricomycotina</taxon>
        <taxon>Agaricomycetes</taxon>
        <taxon>Cantharellales</taxon>
        <taxon>Tulasnellaceae</taxon>
        <taxon>Tulasnella</taxon>
    </lineage>
</organism>
<name>A0A0C3QSS8_9AGAM</name>
<reference evidence="3" key="2">
    <citation type="submission" date="2015-01" db="EMBL/GenBank/DDBJ databases">
        <title>Evolutionary Origins and Diversification of the Mycorrhizal Mutualists.</title>
        <authorList>
            <consortium name="DOE Joint Genome Institute"/>
            <consortium name="Mycorrhizal Genomics Consortium"/>
            <person name="Kohler A."/>
            <person name="Kuo A."/>
            <person name="Nagy L.G."/>
            <person name="Floudas D."/>
            <person name="Copeland A."/>
            <person name="Barry K.W."/>
            <person name="Cichocki N."/>
            <person name="Veneault-Fourrey C."/>
            <person name="LaButti K."/>
            <person name="Lindquist E.A."/>
            <person name="Lipzen A."/>
            <person name="Lundell T."/>
            <person name="Morin E."/>
            <person name="Murat C."/>
            <person name="Riley R."/>
            <person name="Ohm R."/>
            <person name="Sun H."/>
            <person name="Tunlid A."/>
            <person name="Henrissat B."/>
            <person name="Grigoriev I.V."/>
            <person name="Hibbett D.S."/>
            <person name="Martin F."/>
        </authorList>
    </citation>
    <scope>NUCLEOTIDE SEQUENCE [LARGE SCALE GENOMIC DNA]</scope>
    <source>
        <strain evidence="3">MUT 4182</strain>
    </source>
</reference>
<evidence type="ECO:0000313" key="2">
    <source>
        <dbReference type="EMBL" id="KIO32101.1"/>
    </source>
</evidence>
<keyword evidence="3" id="KW-1185">Reference proteome</keyword>
<feature type="region of interest" description="Disordered" evidence="1">
    <location>
        <begin position="38"/>
        <end position="62"/>
    </location>
</feature>
<dbReference type="Proteomes" id="UP000054248">
    <property type="component" value="Unassembled WGS sequence"/>
</dbReference>
<evidence type="ECO:0000256" key="1">
    <source>
        <dbReference type="SAM" id="MobiDB-lite"/>
    </source>
</evidence>
<dbReference type="EMBL" id="KN822957">
    <property type="protein sequence ID" value="KIO32101.1"/>
    <property type="molecule type" value="Genomic_DNA"/>
</dbReference>
<dbReference type="AlphaFoldDB" id="A0A0C3QSS8"/>
<accession>A0A0C3QSS8</accession>
<evidence type="ECO:0000313" key="3">
    <source>
        <dbReference type="Proteomes" id="UP000054248"/>
    </source>
</evidence>
<dbReference type="HOGENOM" id="CLU_2905816_0_0_1"/>
<sequence length="62" mass="6388">MELVLNLPSPANGTYEDLPFQANDPVTRAVTRKITSCIEGPGVSPAESGPTGREGSGGGTMR</sequence>
<reference evidence="2 3" key="1">
    <citation type="submission" date="2014-04" db="EMBL/GenBank/DDBJ databases">
        <authorList>
            <consortium name="DOE Joint Genome Institute"/>
            <person name="Kuo A."/>
            <person name="Girlanda M."/>
            <person name="Perotto S."/>
            <person name="Kohler A."/>
            <person name="Nagy L.G."/>
            <person name="Floudas D."/>
            <person name="Copeland A."/>
            <person name="Barry K.W."/>
            <person name="Cichocki N."/>
            <person name="Veneault-Fourrey C."/>
            <person name="LaButti K."/>
            <person name="Lindquist E.A."/>
            <person name="Lipzen A."/>
            <person name="Lundell T."/>
            <person name="Morin E."/>
            <person name="Murat C."/>
            <person name="Sun H."/>
            <person name="Tunlid A."/>
            <person name="Henrissat B."/>
            <person name="Grigoriev I.V."/>
            <person name="Hibbett D.S."/>
            <person name="Martin F."/>
            <person name="Nordberg H.P."/>
            <person name="Cantor M.N."/>
            <person name="Hua S.X."/>
        </authorList>
    </citation>
    <scope>NUCLEOTIDE SEQUENCE [LARGE SCALE GENOMIC DNA]</scope>
    <source>
        <strain evidence="2 3">MUT 4182</strain>
    </source>
</reference>
<gene>
    <name evidence="2" type="ORF">M407DRAFT_115338</name>
</gene>
<proteinExistence type="predicted"/>
<protein>
    <submittedName>
        <fullName evidence="2">Uncharacterized protein</fullName>
    </submittedName>
</protein>
<feature type="compositionally biased region" description="Gly residues" evidence="1">
    <location>
        <begin position="52"/>
        <end position="62"/>
    </location>
</feature>